<dbReference type="Pfam" id="PF02622">
    <property type="entry name" value="DUF179"/>
    <property type="match status" value="1"/>
</dbReference>
<sequence>MTLSTLVDKRERGLLDGHFLIAMPGMADENFARSVVYICAHSSEGAMGFIINRAQRLSFTDVLLHLDMVKDDEDIRLPDSALRVPIQSGGPVETGRGFVLHSDDYTSQSSIPVSDEISLTATLDIIRAISGGHGPRKATMLLGYAGWGPGQLEREISANGWLTCPADERLIFDTALDAKYDQALALLGINPAMLSREAGHA</sequence>
<dbReference type="NCBIfam" id="NF001268">
    <property type="entry name" value="PRK00228.1-4"/>
    <property type="match status" value="1"/>
</dbReference>
<dbReference type="SUPFAM" id="SSF143456">
    <property type="entry name" value="VC0467-like"/>
    <property type="match status" value="1"/>
</dbReference>
<accession>A0A7W6K576</accession>
<evidence type="ECO:0000256" key="2">
    <source>
        <dbReference type="HAMAP-Rule" id="MF_00758"/>
    </source>
</evidence>
<dbReference type="RefSeq" id="WP_183793441.1">
    <property type="nucleotide sequence ID" value="NZ_JACIDU010000011.1"/>
</dbReference>
<gene>
    <name evidence="3" type="ORF">GGQ66_002934</name>
</gene>
<dbReference type="PANTHER" id="PTHR30327">
    <property type="entry name" value="UNCHARACTERIZED PROTEIN YQGE"/>
    <property type="match status" value="1"/>
</dbReference>
<dbReference type="Proteomes" id="UP000584824">
    <property type="component" value="Unassembled WGS sequence"/>
</dbReference>
<name>A0A7W6K576_9HYPH</name>
<dbReference type="PANTHER" id="PTHR30327:SF1">
    <property type="entry name" value="UPF0301 PROTEIN YQGE"/>
    <property type="match status" value="1"/>
</dbReference>
<comment type="caution">
    <text evidence="3">The sequence shown here is derived from an EMBL/GenBank/DDBJ whole genome shotgun (WGS) entry which is preliminary data.</text>
</comment>
<dbReference type="NCBIfam" id="NF001266">
    <property type="entry name" value="PRK00228.1-1"/>
    <property type="match status" value="1"/>
</dbReference>
<proteinExistence type="inferred from homology"/>
<dbReference type="HAMAP" id="MF_00758">
    <property type="entry name" value="UPF0301"/>
    <property type="match status" value="1"/>
</dbReference>
<keyword evidence="4" id="KW-1185">Reference proteome</keyword>
<organism evidence="3 4">
    <name type="scientific">Allorhizobium borbori</name>
    <dbReference type="NCBI Taxonomy" id="485907"/>
    <lineage>
        <taxon>Bacteria</taxon>
        <taxon>Pseudomonadati</taxon>
        <taxon>Pseudomonadota</taxon>
        <taxon>Alphaproteobacteria</taxon>
        <taxon>Hyphomicrobiales</taxon>
        <taxon>Rhizobiaceae</taxon>
        <taxon>Rhizobium/Agrobacterium group</taxon>
        <taxon>Allorhizobium</taxon>
    </lineage>
</organism>
<dbReference type="AlphaFoldDB" id="A0A7W6K576"/>
<protein>
    <recommendedName>
        <fullName evidence="2">UPF0301 protein GGQ66_002934</fullName>
    </recommendedName>
</protein>
<dbReference type="Gene3D" id="3.40.1740.10">
    <property type="entry name" value="VC0467-like"/>
    <property type="match status" value="1"/>
</dbReference>
<comment type="similarity">
    <text evidence="1 2">Belongs to the UPF0301 (AlgH) family.</text>
</comment>
<dbReference type="EMBL" id="JACIDU010000011">
    <property type="protein sequence ID" value="MBB4104360.1"/>
    <property type="molecule type" value="Genomic_DNA"/>
</dbReference>
<evidence type="ECO:0000256" key="1">
    <source>
        <dbReference type="ARBA" id="ARBA00009600"/>
    </source>
</evidence>
<evidence type="ECO:0000313" key="3">
    <source>
        <dbReference type="EMBL" id="MBB4104360.1"/>
    </source>
</evidence>
<reference evidence="3 4" key="1">
    <citation type="submission" date="2020-08" db="EMBL/GenBank/DDBJ databases">
        <title>Genomic Encyclopedia of Type Strains, Phase IV (KMG-IV): sequencing the most valuable type-strain genomes for metagenomic binning, comparative biology and taxonomic classification.</title>
        <authorList>
            <person name="Goeker M."/>
        </authorList>
    </citation>
    <scope>NUCLEOTIDE SEQUENCE [LARGE SCALE GENOMIC DNA]</scope>
    <source>
        <strain evidence="3 4">DSM 26385</strain>
    </source>
</reference>
<dbReference type="InterPro" id="IPR003774">
    <property type="entry name" value="AlgH-like"/>
</dbReference>
<evidence type="ECO:0000313" key="4">
    <source>
        <dbReference type="Proteomes" id="UP000584824"/>
    </source>
</evidence>
<dbReference type="GO" id="GO:0005829">
    <property type="term" value="C:cytosol"/>
    <property type="evidence" value="ECO:0007669"/>
    <property type="project" value="TreeGrafter"/>
</dbReference>